<gene>
    <name evidence="5 7" type="primary">rimI</name>
    <name evidence="7" type="ORF">C7H08_12445</name>
</gene>
<dbReference type="PANTHER" id="PTHR43420:SF51">
    <property type="entry name" value="PEPTIDYL-LYSINE N-ACETYLTRANSFERASE YIAC"/>
    <property type="match status" value="1"/>
</dbReference>
<evidence type="ECO:0000313" key="7">
    <source>
        <dbReference type="EMBL" id="PSF07275.1"/>
    </source>
</evidence>
<dbReference type="HAMAP" id="MF_02210">
    <property type="entry name" value="RimI"/>
    <property type="match status" value="1"/>
</dbReference>
<evidence type="ECO:0000259" key="6">
    <source>
        <dbReference type="PROSITE" id="PS51186"/>
    </source>
</evidence>
<keyword evidence="8" id="KW-1185">Reference proteome</keyword>
<keyword evidence="2 5" id="KW-0963">Cytoplasm</keyword>
<keyword evidence="3 5" id="KW-0808">Transferase</keyword>
<dbReference type="InterPro" id="IPR016181">
    <property type="entry name" value="Acyl_CoA_acyltransferase"/>
</dbReference>
<sequence>MIPSVLRQVELQDMDVRALTEIDLPQVLELERLGYSHPWTEGVFLDCFKDTYRLWAMVQGTDVLGYAVISYMVDEAHLLNICLHPGLRGHGAGRRLLRHALAASLKDGMVQMILEVRAGNDVASTLYLSEGFEEIGRRPGYYPDANGREDARVMAYRFT</sequence>
<evidence type="ECO:0000256" key="1">
    <source>
        <dbReference type="ARBA" id="ARBA00005395"/>
    </source>
</evidence>
<dbReference type="AlphaFoldDB" id="A0A2T1KAY4"/>
<dbReference type="PROSITE" id="PS51186">
    <property type="entry name" value="GNAT"/>
    <property type="match status" value="1"/>
</dbReference>
<name>A0A2T1KAY4_9GAMM</name>
<dbReference type="InterPro" id="IPR050680">
    <property type="entry name" value="YpeA/RimI_acetyltransf"/>
</dbReference>
<reference evidence="7 8" key="1">
    <citation type="submission" date="2018-03" db="EMBL/GenBank/DDBJ databases">
        <title>Marinobacter brunus sp. nov., a marine bacterium of Gamma-proteobacteria isolated from the surface seawater of the South China Sea.</title>
        <authorList>
            <person name="Cheng H."/>
            <person name="Wu Y.-H."/>
            <person name="Xamxidin M."/>
            <person name="Xu X.-W."/>
        </authorList>
    </citation>
    <scope>NUCLEOTIDE SEQUENCE [LARGE SCALE GENOMIC DNA]</scope>
    <source>
        <strain evidence="7 8">JCM 30472</strain>
    </source>
</reference>
<organism evidence="7 8">
    <name type="scientific">Marinobacter halophilus</name>
    <dbReference type="NCBI Taxonomy" id="1323740"/>
    <lineage>
        <taxon>Bacteria</taxon>
        <taxon>Pseudomonadati</taxon>
        <taxon>Pseudomonadota</taxon>
        <taxon>Gammaproteobacteria</taxon>
        <taxon>Pseudomonadales</taxon>
        <taxon>Marinobacteraceae</taxon>
        <taxon>Marinobacter</taxon>
    </lineage>
</organism>
<protein>
    <recommendedName>
        <fullName evidence="5">[Ribosomal protein bS18]-alanine N-acetyltransferase</fullName>
        <ecNumber evidence="5">2.3.1.266</ecNumber>
    </recommendedName>
</protein>
<dbReference type="Gene3D" id="3.40.630.30">
    <property type="match status" value="1"/>
</dbReference>
<evidence type="ECO:0000313" key="8">
    <source>
        <dbReference type="Proteomes" id="UP000238385"/>
    </source>
</evidence>
<comment type="similarity">
    <text evidence="1 5">Belongs to the acetyltransferase family. RimI subfamily.</text>
</comment>
<dbReference type="NCBIfam" id="TIGR01575">
    <property type="entry name" value="rimI"/>
    <property type="match status" value="1"/>
</dbReference>
<dbReference type="RefSeq" id="WP_106672365.1">
    <property type="nucleotide sequence ID" value="NZ_BMFE01000004.1"/>
</dbReference>
<dbReference type="GO" id="GO:0008999">
    <property type="term" value="F:protein-N-terminal-alanine acetyltransferase activity"/>
    <property type="evidence" value="ECO:0007669"/>
    <property type="project" value="UniProtKB-UniRule"/>
</dbReference>
<keyword evidence="4 5" id="KW-0012">Acyltransferase</keyword>
<dbReference type="GO" id="GO:0005737">
    <property type="term" value="C:cytoplasm"/>
    <property type="evidence" value="ECO:0007669"/>
    <property type="project" value="UniProtKB-SubCell"/>
</dbReference>
<comment type="subcellular location">
    <subcellularLocation>
        <location evidence="5">Cytoplasm</location>
    </subcellularLocation>
</comment>
<evidence type="ECO:0000256" key="5">
    <source>
        <dbReference type="HAMAP-Rule" id="MF_02210"/>
    </source>
</evidence>
<accession>A0A2T1KAY4</accession>
<proteinExistence type="inferred from homology"/>
<comment type="function">
    <text evidence="5">Acetylates the N-terminal alanine of ribosomal protein bS18.</text>
</comment>
<comment type="caution">
    <text evidence="7">The sequence shown here is derived from an EMBL/GenBank/DDBJ whole genome shotgun (WGS) entry which is preliminary data.</text>
</comment>
<dbReference type="Proteomes" id="UP000238385">
    <property type="component" value="Unassembled WGS sequence"/>
</dbReference>
<evidence type="ECO:0000256" key="2">
    <source>
        <dbReference type="ARBA" id="ARBA00022490"/>
    </source>
</evidence>
<evidence type="ECO:0000256" key="4">
    <source>
        <dbReference type="ARBA" id="ARBA00023315"/>
    </source>
</evidence>
<dbReference type="InterPro" id="IPR043690">
    <property type="entry name" value="RimI"/>
</dbReference>
<dbReference type="SUPFAM" id="SSF55729">
    <property type="entry name" value="Acyl-CoA N-acyltransferases (Nat)"/>
    <property type="match status" value="1"/>
</dbReference>
<dbReference type="CDD" id="cd04301">
    <property type="entry name" value="NAT_SF"/>
    <property type="match status" value="1"/>
</dbReference>
<feature type="binding site" evidence="5">
    <location>
        <position position="120"/>
    </location>
    <ligand>
        <name>acetyl-CoA</name>
        <dbReference type="ChEBI" id="CHEBI:57288"/>
    </ligand>
</feature>
<feature type="active site" description="Proton donor" evidence="5">
    <location>
        <position position="127"/>
    </location>
</feature>
<dbReference type="PANTHER" id="PTHR43420">
    <property type="entry name" value="ACETYLTRANSFERASE"/>
    <property type="match status" value="1"/>
</dbReference>
<dbReference type="Pfam" id="PF00583">
    <property type="entry name" value="Acetyltransf_1"/>
    <property type="match status" value="1"/>
</dbReference>
<feature type="active site" description="Proton acceptor" evidence="5">
    <location>
        <position position="115"/>
    </location>
</feature>
<dbReference type="EMBL" id="PXNN01000016">
    <property type="protein sequence ID" value="PSF07275.1"/>
    <property type="molecule type" value="Genomic_DNA"/>
</dbReference>
<dbReference type="InterPro" id="IPR000182">
    <property type="entry name" value="GNAT_dom"/>
</dbReference>
<feature type="domain" description="N-acetyltransferase" evidence="6">
    <location>
        <begin position="14"/>
        <end position="159"/>
    </location>
</feature>
<dbReference type="OrthoDB" id="9796919at2"/>
<comment type="catalytic activity">
    <reaction evidence="5">
        <text>N-terminal L-alanyl-[ribosomal protein bS18] + acetyl-CoA = N-terminal N(alpha)-acetyl-L-alanyl-[ribosomal protein bS18] + CoA + H(+)</text>
        <dbReference type="Rhea" id="RHEA:43756"/>
        <dbReference type="Rhea" id="RHEA-COMP:10676"/>
        <dbReference type="Rhea" id="RHEA-COMP:10677"/>
        <dbReference type="ChEBI" id="CHEBI:15378"/>
        <dbReference type="ChEBI" id="CHEBI:57287"/>
        <dbReference type="ChEBI" id="CHEBI:57288"/>
        <dbReference type="ChEBI" id="CHEBI:64718"/>
        <dbReference type="ChEBI" id="CHEBI:83683"/>
        <dbReference type="EC" id="2.3.1.266"/>
    </reaction>
</comment>
<comment type="caution">
    <text evidence="5">Lacks conserved residue(s) required for the propagation of feature annotation.</text>
</comment>
<evidence type="ECO:0000256" key="3">
    <source>
        <dbReference type="ARBA" id="ARBA00022679"/>
    </source>
</evidence>
<dbReference type="InterPro" id="IPR006464">
    <property type="entry name" value="AcTrfase_RimI/Ard1"/>
</dbReference>
<dbReference type="EC" id="2.3.1.266" evidence="5"/>